<dbReference type="PROSITE" id="PS50157">
    <property type="entry name" value="ZINC_FINGER_C2H2_2"/>
    <property type="match status" value="3"/>
</dbReference>
<evidence type="ECO:0000259" key="6">
    <source>
        <dbReference type="PROSITE" id="PS50157"/>
    </source>
</evidence>
<dbReference type="Pfam" id="PF00096">
    <property type="entry name" value="zf-C2H2"/>
    <property type="match status" value="1"/>
</dbReference>
<dbReference type="OrthoDB" id="1405595at2759"/>
<evidence type="ECO:0000313" key="8">
    <source>
        <dbReference type="Proteomes" id="UP000326759"/>
    </source>
</evidence>
<evidence type="ECO:0000256" key="1">
    <source>
        <dbReference type="ARBA" id="ARBA00022723"/>
    </source>
</evidence>
<dbReference type="EMBL" id="SEYY01019742">
    <property type="protein sequence ID" value="KAB7497942.1"/>
    <property type="molecule type" value="Genomic_DNA"/>
</dbReference>
<keyword evidence="3 5" id="KW-0863">Zinc-finger</keyword>
<evidence type="ECO:0000256" key="2">
    <source>
        <dbReference type="ARBA" id="ARBA00022737"/>
    </source>
</evidence>
<accession>A0A5N5SV89</accession>
<keyword evidence="4" id="KW-0862">Zinc</keyword>
<dbReference type="PROSITE" id="PS00028">
    <property type="entry name" value="ZINC_FINGER_C2H2_1"/>
    <property type="match status" value="4"/>
</dbReference>
<dbReference type="SUPFAM" id="SSF57667">
    <property type="entry name" value="beta-beta-alpha zinc fingers"/>
    <property type="match status" value="1"/>
</dbReference>
<evidence type="ECO:0000256" key="5">
    <source>
        <dbReference type="PROSITE-ProRule" id="PRU00042"/>
    </source>
</evidence>
<evidence type="ECO:0000313" key="7">
    <source>
        <dbReference type="EMBL" id="KAB7497942.1"/>
    </source>
</evidence>
<feature type="domain" description="C2H2-type" evidence="6">
    <location>
        <begin position="199"/>
        <end position="221"/>
    </location>
</feature>
<feature type="domain" description="C2H2-type" evidence="6">
    <location>
        <begin position="136"/>
        <end position="163"/>
    </location>
</feature>
<dbReference type="InterPro" id="IPR036236">
    <property type="entry name" value="Znf_C2H2_sf"/>
</dbReference>
<dbReference type="InterPro" id="IPR013087">
    <property type="entry name" value="Znf_C2H2_type"/>
</dbReference>
<dbReference type="AlphaFoldDB" id="A0A5N5SV89"/>
<evidence type="ECO:0000256" key="3">
    <source>
        <dbReference type="ARBA" id="ARBA00022771"/>
    </source>
</evidence>
<keyword evidence="1" id="KW-0479">Metal-binding</keyword>
<dbReference type="PANTHER" id="PTHR24379">
    <property type="entry name" value="KRAB AND ZINC FINGER DOMAIN-CONTAINING"/>
    <property type="match status" value="1"/>
</dbReference>
<evidence type="ECO:0000256" key="4">
    <source>
        <dbReference type="ARBA" id="ARBA00022833"/>
    </source>
</evidence>
<proteinExistence type="predicted"/>
<sequence>MLLRLFLKKAYKDIFFYVFNYLQVAFGCIYYNKNELKGWRFIKTMGIFCLSQHSLLLCSTWMSPDEEQRQRNDAYSKISEKIKGEETVTDKTLFKCSFCSFASYFKASYTLHSKKHHKTDENKDLFLMCKKRKNVYTCTVCKKSFNSSGNMFRHMKLHRNASLYQCMVCKVNLDSSETLKNHIADVHMDSLKFVKREKFVCKLCPEKFRNQNLFNEHCKFHNQLTCILCNLVCDDELALSTHLKLHEQKSSQYLQCTKCNFIASEKRSFIKHIRNHNDHKISSVEVKQEPKEKIETKKVTCMFCDKEFSGNLDLANHLSAIHSNISSTYKPESNNKETRILKQKNLNI</sequence>
<name>A0A5N5SV89_9CRUS</name>
<dbReference type="GO" id="GO:0008270">
    <property type="term" value="F:zinc ion binding"/>
    <property type="evidence" value="ECO:0007669"/>
    <property type="project" value="UniProtKB-KW"/>
</dbReference>
<dbReference type="PANTHER" id="PTHR24379:SF121">
    <property type="entry name" value="C2H2-TYPE DOMAIN-CONTAINING PROTEIN"/>
    <property type="match status" value="1"/>
</dbReference>
<gene>
    <name evidence="7" type="primary">fezf2_0</name>
    <name evidence="7" type="ORF">Anas_07787</name>
</gene>
<dbReference type="Proteomes" id="UP000326759">
    <property type="component" value="Unassembled WGS sequence"/>
</dbReference>
<organism evidence="7 8">
    <name type="scientific">Armadillidium nasatum</name>
    <dbReference type="NCBI Taxonomy" id="96803"/>
    <lineage>
        <taxon>Eukaryota</taxon>
        <taxon>Metazoa</taxon>
        <taxon>Ecdysozoa</taxon>
        <taxon>Arthropoda</taxon>
        <taxon>Crustacea</taxon>
        <taxon>Multicrustacea</taxon>
        <taxon>Malacostraca</taxon>
        <taxon>Eumalacostraca</taxon>
        <taxon>Peracarida</taxon>
        <taxon>Isopoda</taxon>
        <taxon>Oniscidea</taxon>
        <taxon>Crinocheta</taxon>
        <taxon>Armadillidiidae</taxon>
        <taxon>Armadillidium</taxon>
    </lineage>
</organism>
<keyword evidence="2" id="KW-0677">Repeat</keyword>
<reference evidence="7 8" key="1">
    <citation type="journal article" date="2019" name="PLoS Biol.">
        <title>Sex chromosomes control vertical transmission of feminizing Wolbachia symbionts in an isopod.</title>
        <authorList>
            <person name="Becking T."/>
            <person name="Chebbi M.A."/>
            <person name="Giraud I."/>
            <person name="Moumen B."/>
            <person name="Laverre T."/>
            <person name="Caubet Y."/>
            <person name="Peccoud J."/>
            <person name="Gilbert C."/>
            <person name="Cordaux R."/>
        </authorList>
    </citation>
    <scope>NUCLEOTIDE SEQUENCE [LARGE SCALE GENOMIC DNA]</scope>
    <source>
        <strain evidence="7">ANa2</strain>
        <tissue evidence="7">Whole body excluding digestive tract and cuticle</tissue>
    </source>
</reference>
<dbReference type="FunFam" id="3.30.160.60:FF:000446">
    <property type="entry name" value="Zinc finger protein"/>
    <property type="match status" value="1"/>
</dbReference>
<dbReference type="Gene3D" id="3.30.160.60">
    <property type="entry name" value="Classic Zinc Finger"/>
    <property type="match status" value="3"/>
</dbReference>
<dbReference type="GO" id="GO:0005634">
    <property type="term" value="C:nucleus"/>
    <property type="evidence" value="ECO:0007669"/>
    <property type="project" value="UniProtKB-ARBA"/>
</dbReference>
<dbReference type="PROSITE" id="PS51257">
    <property type="entry name" value="PROKAR_LIPOPROTEIN"/>
    <property type="match status" value="1"/>
</dbReference>
<protein>
    <submittedName>
        <fullName evidence="7">Fez family zinc finger protein 2</fullName>
    </submittedName>
</protein>
<feature type="domain" description="C2H2-type" evidence="6">
    <location>
        <begin position="299"/>
        <end position="327"/>
    </location>
</feature>
<keyword evidence="8" id="KW-1185">Reference proteome</keyword>
<dbReference type="SMART" id="SM00355">
    <property type="entry name" value="ZnF_C2H2"/>
    <property type="match status" value="7"/>
</dbReference>
<comment type="caution">
    <text evidence="7">The sequence shown here is derived from an EMBL/GenBank/DDBJ whole genome shotgun (WGS) entry which is preliminary data.</text>
</comment>